<dbReference type="EMBL" id="MU394329">
    <property type="protein sequence ID" value="KAI6085057.1"/>
    <property type="molecule type" value="Genomic_DNA"/>
</dbReference>
<accession>A0ACC0CX92</accession>
<sequence length="629" mass="69532">MDIPKVITEIELEMEESQNQRDARVEQLWRRLDYQSKGELDWKGLQKGLKRIDHPLKNADDMLKTIIKVVDTDGDGKIQYEEFRVFVEAAERQLYMLFKSIDHDQNGKIDKEELHHAVQHAGLAVPMRRLDEFFENIDHNSDGFITYEEWRNFLLFMPNVDSATSLRAVFTFYSDILTLNSEGDSVVSEETLQGLGTNILYTLLGSILRLASPPVIPPDRDHSSSISSRSPQGTTQLETTPTEIPPTSSDSVNIESITAHSYVQPTSVATAITANAFPAAQQTELLVEQDIKIESTGLSEKKKRNVLIKYIPDPGYFVAGAVAGGISRTATAPLDRLKVYLLVNTTASANVALDAAKKGQPIRAIKHAGIPLFTAVSDIYKSGGLRGFFVGNGLNVVKIMPETAIRFGAYEAAKKTLASFEGHDDTSQINPYSKFVAGGVAGMTAQFCVYPLDTLKFRLQSEYVEGGARGNALLLQTARRMWTEGGIRATYRGVTMGLVGMFPYSAIDMGTFELLKTTYVTYKAKKLGVHEEDTHPSTFATGIMGASSGAFGATVVYPLNVLRTRLQTQGTSMHPARYTGIWDVARKTIRNEGVRGLYKGLMPNLLKVAPALSITWMVYENAKRILHLN</sequence>
<organism evidence="1 2">
    <name type="scientific">Hypoxylon rubiginosum</name>
    <dbReference type="NCBI Taxonomy" id="110542"/>
    <lineage>
        <taxon>Eukaryota</taxon>
        <taxon>Fungi</taxon>
        <taxon>Dikarya</taxon>
        <taxon>Ascomycota</taxon>
        <taxon>Pezizomycotina</taxon>
        <taxon>Sordariomycetes</taxon>
        <taxon>Xylariomycetidae</taxon>
        <taxon>Xylariales</taxon>
        <taxon>Hypoxylaceae</taxon>
        <taxon>Hypoxylon</taxon>
    </lineage>
</organism>
<dbReference type="Proteomes" id="UP001497680">
    <property type="component" value="Unassembled WGS sequence"/>
</dbReference>
<evidence type="ECO:0000313" key="1">
    <source>
        <dbReference type="EMBL" id="KAI6085057.1"/>
    </source>
</evidence>
<comment type="caution">
    <text evidence="1">The sequence shown here is derived from an EMBL/GenBank/DDBJ whole genome shotgun (WGS) entry which is preliminary data.</text>
</comment>
<proteinExistence type="predicted"/>
<reference evidence="1 2" key="1">
    <citation type="journal article" date="2022" name="New Phytol.">
        <title>Ecological generalism drives hyperdiversity of secondary metabolite gene clusters in xylarialean endophytes.</title>
        <authorList>
            <person name="Franco M.E.E."/>
            <person name="Wisecaver J.H."/>
            <person name="Arnold A.E."/>
            <person name="Ju Y.M."/>
            <person name="Slot J.C."/>
            <person name="Ahrendt S."/>
            <person name="Moore L.P."/>
            <person name="Eastman K.E."/>
            <person name="Scott K."/>
            <person name="Konkel Z."/>
            <person name="Mondo S.J."/>
            <person name="Kuo A."/>
            <person name="Hayes R.D."/>
            <person name="Haridas S."/>
            <person name="Andreopoulos B."/>
            <person name="Riley R."/>
            <person name="LaButti K."/>
            <person name="Pangilinan J."/>
            <person name="Lipzen A."/>
            <person name="Amirebrahimi M."/>
            <person name="Yan J."/>
            <person name="Adam C."/>
            <person name="Keymanesh K."/>
            <person name="Ng V."/>
            <person name="Louie K."/>
            <person name="Northen T."/>
            <person name="Drula E."/>
            <person name="Henrissat B."/>
            <person name="Hsieh H.M."/>
            <person name="Youens-Clark K."/>
            <person name="Lutzoni F."/>
            <person name="Miadlikowska J."/>
            <person name="Eastwood D.C."/>
            <person name="Hamelin R.C."/>
            <person name="Grigoriev I.V."/>
            <person name="U'Ren J.M."/>
        </authorList>
    </citation>
    <scope>NUCLEOTIDE SEQUENCE [LARGE SCALE GENOMIC DNA]</scope>
    <source>
        <strain evidence="1 2">ER1909</strain>
    </source>
</reference>
<evidence type="ECO:0000313" key="2">
    <source>
        <dbReference type="Proteomes" id="UP001497680"/>
    </source>
</evidence>
<gene>
    <name evidence="1" type="ORF">F4821DRAFT_270745</name>
</gene>
<keyword evidence="2" id="KW-1185">Reference proteome</keyword>
<protein>
    <submittedName>
        <fullName evidence="1">Mitochondrial carrier</fullName>
    </submittedName>
</protein>
<name>A0ACC0CX92_9PEZI</name>